<dbReference type="Gene3D" id="3.40.50.360">
    <property type="match status" value="1"/>
</dbReference>
<dbReference type="SUPFAM" id="SSF52218">
    <property type="entry name" value="Flavoproteins"/>
    <property type="match status" value="1"/>
</dbReference>
<comment type="caution">
    <text evidence="2">The sequence shown here is derived from an EMBL/GenBank/DDBJ whole genome shotgun (WGS) entry which is preliminary data.</text>
</comment>
<dbReference type="PANTHER" id="PTHR30543">
    <property type="entry name" value="CHROMATE REDUCTASE"/>
    <property type="match status" value="1"/>
</dbReference>
<accession>A0ABT6ZY35</accession>
<name>A0ABT6ZY35_9ACTN</name>
<gene>
    <name evidence="2" type="ORF">NMN56_018825</name>
</gene>
<reference evidence="2 3" key="1">
    <citation type="submission" date="2023-05" db="EMBL/GenBank/DDBJ databases">
        <title>Streptantibioticus silvisoli sp. nov., acidotolerant actinomycetes 1 from pine litter.</title>
        <authorList>
            <person name="Swiecimska M."/>
            <person name="Golinska P."/>
            <person name="Sangal V."/>
            <person name="Wachnowicz B."/>
            <person name="Goodfellow M."/>
        </authorList>
    </citation>
    <scope>NUCLEOTIDE SEQUENCE [LARGE SCALE GENOMIC DNA]</scope>
    <source>
        <strain evidence="2 3">DSM 42109</strain>
    </source>
</reference>
<feature type="domain" description="NADPH-dependent FMN reductase-like" evidence="1">
    <location>
        <begin position="6"/>
        <end position="151"/>
    </location>
</feature>
<evidence type="ECO:0000313" key="3">
    <source>
        <dbReference type="Proteomes" id="UP001214441"/>
    </source>
</evidence>
<dbReference type="PANTHER" id="PTHR30543:SF21">
    <property type="entry name" value="NAD(P)H-DEPENDENT FMN REDUCTASE LOT6"/>
    <property type="match status" value="1"/>
</dbReference>
<dbReference type="EC" id="1.-.-.-" evidence="2"/>
<dbReference type="GO" id="GO:0016491">
    <property type="term" value="F:oxidoreductase activity"/>
    <property type="evidence" value="ECO:0007669"/>
    <property type="project" value="UniProtKB-KW"/>
</dbReference>
<evidence type="ECO:0000259" key="1">
    <source>
        <dbReference type="Pfam" id="PF03358"/>
    </source>
</evidence>
<dbReference type="EMBL" id="JANCPR020000017">
    <property type="protein sequence ID" value="MDJ1133984.1"/>
    <property type="molecule type" value="Genomic_DNA"/>
</dbReference>
<proteinExistence type="predicted"/>
<dbReference type="RefSeq" id="WP_274041581.1">
    <property type="nucleotide sequence ID" value="NZ_JANCPR020000017.1"/>
</dbReference>
<protein>
    <submittedName>
        <fullName evidence="2">NAD(P)H-dependent oxidoreductase</fullName>
        <ecNumber evidence="2">1.-.-.-</ecNumber>
    </submittedName>
</protein>
<keyword evidence="2" id="KW-0560">Oxidoreductase</keyword>
<dbReference type="Pfam" id="PF03358">
    <property type="entry name" value="FMN_red"/>
    <property type="match status" value="1"/>
</dbReference>
<keyword evidence="3" id="KW-1185">Reference proteome</keyword>
<sequence length="191" mass="20098">MSGPELALLGGSLRPGSFSVQVLRVCAELAARQGAHVTVLPAPQLGLPLYEPGCEHRTEDARRLLAAVRRADGLIVATPVYHGGMSGLLKNALDYLEDLSGDAPAYLDGRATGAVAVGWSEHGAAHAVAEVRNAIMCLRGWVTPMSVTVNSADMAPTDDAVWSSARTVRRLEIMVGQVTEFAARNASLARA</sequence>
<evidence type="ECO:0000313" key="2">
    <source>
        <dbReference type="EMBL" id="MDJ1133984.1"/>
    </source>
</evidence>
<dbReference type="InterPro" id="IPR005025">
    <property type="entry name" value="FMN_Rdtase-like_dom"/>
</dbReference>
<dbReference type="InterPro" id="IPR050712">
    <property type="entry name" value="NAD(P)H-dep_reductase"/>
</dbReference>
<organism evidence="2 3">
    <name type="scientific">Streptomyces iconiensis</name>
    <dbReference type="NCBI Taxonomy" id="1384038"/>
    <lineage>
        <taxon>Bacteria</taxon>
        <taxon>Bacillati</taxon>
        <taxon>Actinomycetota</taxon>
        <taxon>Actinomycetes</taxon>
        <taxon>Kitasatosporales</taxon>
        <taxon>Streptomycetaceae</taxon>
        <taxon>Streptomyces</taxon>
    </lineage>
</organism>
<dbReference type="InterPro" id="IPR029039">
    <property type="entry name" value="Flavoprotein-like_sf"/>
</dbReference>
<dbReference type="Proteomes" id="UP001214441">
    <property type="component" value="Unassembled WGS sequence"/>
</dbReference>